<evidence type="ECO:0000313" key="4">
    <source>
        <dbReference type="Proteomes" id="UP000033533"/>
    </source>
</evidence>
<dbReference type="InterPro" id="IPR035466">
    <property type="entry name" value="GlmS/AgaS_SIS"/>
</dbReference>
<reference evidence="3 4" key="1">
    <citation type="submission" date="2014-12" db="EMBL/GenBank/DDBJ databases">
        <title>Comparative genomics of the lactic acid bacteria isolated from the honey bee gut.</title>
        <authorList>
            <person name="Ellegaard K.M."/>
            <person name="Tamarit D."/>
            <person name="Javelind E."/>
            <person name="Olofsson T."/>
            <person name="Andersson S.G."/>
            <person name="Vasquez A."/>
        </authorList>
    </citation>
    <scope>NUCLEOTIDE SEQUENCE [LARGE SCALE GENOMIC DNA]</scope>
    <source>
        <strain evidence="3 4">Biut2</strain>
    </source>
</reference>
<evidence type="ECO:0000313" key="3">
    <source>
        <dbReference type="EMBL" id="KJY54529.1"/>
    </source>
</evidence>
<dbReference type="GO" id="GO:0097367">
    <property type="term" value="F:carbohydrate derivative binding"/>
    <property type="evidence" value="ECO:0007669"/>
    <property type="project" value="InterPro"/>
</dbReference>
<dbReference type="GO" id="GO:0006487">
    <property type="term" value="P:protein N-linked glycosylation"/>
    <property type="evidence" value="ECO:0007669"/>
    <property type="project" value="TreeGrafter"/>
</dbReference>
<keyword evidence="1" id="KW-0677">Repeat</keyword>
<gene>
    <name evidence="3" type="ORF">JF76_15520</name>
</gene>
<dbReference type="PROSITE" id="PS51464">
    <property type="entry name" value="SIS"/>
    <property type="match status" value="1"/>
</dbReference>
<name>A0A0F4L8D9_9LACO</name>
<dbReference type="GO" id="GO:0006047">
    <property type="term" value="P:UDP-N-acetylglucosamine metabolic process"/>
    <property type="evidence" value="ECO:0007669"/>
    <property type="project" value="TreeGrafter"/>
</dbReference>
<dbReference type="PANTHER" id="PTHR10937">
    <property type="entry name" value="GLUCOSAMINE--FRUCTOSE-6-PHOSPHATE AMINOTRANSFERASE, ISOMERIZING"/>
    <property type="match status" value="1"/>
</dbReference>
<accession>A0A0F4L8D9</accession>
<dbReference type="CDD" id="cd05008">
    <property type="entry name" value="SIS_GlmS_GlmD_1"/>
    <property type="match status" value="1"/>
</dbReference>
<keyword evidence="3" id="KW-0413">Isomerase</keyword>
<sequence length="352" mass="39484">MNGIIENLEETPEQLLKLLDDSQKLFEHVVSRKIKKIMITGSGTSYHSGEQMQQLMRQKSGLPVDAYYPFKLTDEIFNAQKDNSHTLFIGVSQEGGSLTTFNAMNMAKKHGCIIASMSGTEDAYINKVADEKLTVAVGKETVGPKTKGYYTTKLNLLLLSEYIGIDNGHISRSDFDEDVKELKTTLKQFPNSLKRAINWVEENKKDLAHAHDIRISGPASLYGDVLESTLKILEACRLPITGYEFNEFIHGVYNAINSQSTLFFIDNGSEGKLNRIIKILSEWTNKIYIVDGSNISDQQKFGYDIKVPRQFETFIYPILFQVIAALVPGENGIDPCIPKDPDFHQKMGSQGN</sequence>
<dbReference type="Proteomes" id="UP000033533">
    <property type="component" value="Unassembled WGS sequence"/>
</dbReference>
<proteinExistence type="predicted"/>
<protein>
    <submittedName>
        <fullName evidence="3">Phosphosugar isomerase</fullName>
    </submittedName>
</protein>
<organism evidence="3 4">
    <name type="scientific">Lactobacillus kullabergensis</name>
    <dbReference type="NCBI Taxonomy" id="1218493"/>
    <lineage>
        <taxon>Bacteria</taxon>
        <taxon>Bacillati</taxon>
        <taxon>Bacillota</taxon>
        <taxon>Bacilli</taxon>
        <taxon>Lactobacillales</taxon>
        <taxon>Lactobacillaceae</taxon>
        <taxon>Lactobacillus</taxon>
    </lineage>
</organism>
<dbReference type="SUPFAM" id="SSF53697">
    <property type="entry name" value="SIS domain"/>
    <property type="match status" value="1"/>
</dbReference>
<dbReference type="GO" id="GO:0004360">
    <property type="term" value="F:glutamine-fructose-6-phosphate transaminase (isomerizing) activity"/>
    <property type="evidence" value="ECO:0007669"/>
    <property type="project" value="TreeGrafter"/>
</dbReference>
<dbReference type="OrthoDB" id="5150296at2"/>
<dbReference type="RefSeq" id="WP_045928538.1">
    <property type="nucleotide sequence ID" value="NZ_JBHSZS010000026.1"/>
</dbReference>
<dbReference type="Pfam" id="PF01380">
    <property type="entry name" value="SIS"/>
    <property type="match status" value="1"/>
</dbReference>
<dbReference type="PANTHER" id="PTHR10937:SF17">
    <property type="entry name" value="GLUCOSAMINE-FRUCTOSE-6-PHOSPHATE AMINOTRANSFERASE"/>
    <property type="match status" value="1"/>
</dbReference>
<dbReference type="GO" id="GO:0016853">
    <property type="term" value="F:isomerase activity"/>
    <property type="evidence" value="ECO:0007669"/>
    <property type="project" value="UniProtKB-KW"/>
</dbReference>
<dbReference type="InterPro" id="IPR001347">
    <property type="entry name" value="SIS_dom"/>
</dbReference>
<feature type="domain" description="SIS" evidence="2">
    <location>
        <begin position="26"/>
        <end position="169"/>
    </location>
</feature>
<dbReference type="InterPro" id="IPR046348">
    <property type="entry name" value="SIS_dom_sf"/>
</dbReference>
<evidence type="ECO:0000256" key="1">
    <source>
        <dbReference type="ARBA" id="ARBA00022737"/>
    </source>
</evidence>
<dbReference type="AlphaFoldDB" id="A0A0F4L8D9"/>
<evidence type="ECO:0000259" key="2">
    <source>
        <dbReference type="PROSITE" id="PS51464"/>
    </source>
</evidence>
<dbReference type="HOGENOM" id="CLU_012520_1_0_9"/>
<comment type="caution">
    <text evidence="3">The sequence shown here is derived from an EMBL/GenBank/DDBJ whole genome shotgun (WGS) entry which is preliminary data.</text>
</comment>
<dbReference type="Gene3D" id="3.40.50.10490">
    <property type="entry name" value="Glucose-6-phosphate isomerase like protein, domain 1"/>
    <property type="match status" value="2"/>
</dbReference>
<dbReference type="EMBL" id="JXBY01000025">
    <property type="protein sequence ID" value="KJY54529.1"/>
    <property type="molecule type" value="Genomic_DNA"/>
</dbReference>
<dbReference type="STRING" id="1218493.JF76_15520"/>
<dbReference type="GO" id="GO:0006002">
    <property type="term" value="P:fructose 6-phosphate metabolic process"/>
    <property type="evidence" value="ECO:0007669"/>
    <property type="project" value="TreeGrafter"/>
</dbReference>
<dbReference type="PATRIC" id="fig|1218493.3.peg.1625"/>